<comment type="caution">
    <text evidence="1">The sequence shown here is derived from an EMBL/GenBank/DDBJ whole genome shotgun (WGS) entry which is preliminary data.</text>
</comment>
<name>A0ABT7HIH4_9FUSO</name>
<evidence type="ECO:0000313" key="2">
    <source>
        <dbReference type="Proteomes" id="UP001225134"/>
    </source>
</evidence>
<dbReference type="SUPFAM" id="SSF75005">
    <property type="entry name" value="Arabinanase/levansucrase/invertase"/>
    <property type="match status" value="1"/>
</dbReference>
<dbReference type="Gene3D" id="2.115.10.20">
    <property type="entry name" value="Glycosyl hydrolase domain, family 43"/>
    <property type="match status" value="1"/>
</dbReference>
<dbReference type="Proteomes" id="UP001225134">
    <property type="component" value="Unassembled WGS sequence"/>
</dbReference>
<protein>
    <recommendedName>
        <fullName evidence="3">Glycosyl hydrolase family 32 N-terminal domain-containing protein</fullName>
    </recommendedName>
</protein>
<reference evidence="1 2" key="1">
    <citation type="submission" date="2023-06" db="EMBL/GenBank/DDBJ databases">
        <title>Antibody response to the Sneathia vaginalis cytopathogenic toxin A during pregnancy.</title>
        <authorList>
            <person name="Mccoy Z.T."/>
            <person name="Serrano M.G."/>
            <person name="Spaine K."/>
            <person name="Edwards D.J."/>
            <person name="Buck G.A."/>
            <person name="Jefferson K."/>
        </authorList>
    </citation>
    <scope>NUCLEOTIDE SEQUENCE [LARGE SCALE GENOMIC DNA]</scope>
    <source>
        <strain evidence="1 2">CCUG 42621</strain>
    </source>
</reference>
<proteinExistence type="predicted"/>
<dbReference type="EMBL" id="JASSPP010000002">
    <property type="protein sequence ID" value="MDK9580313.1"/>
    <property type="molecule type" value="Genomic_DNA"/>
</dbReference>
<sequence>MKVIHLFDLSFYYPHNMNNAKIYINKATKEEKILFTEEKAWEIRFDNSYPNVFYDKQQKKYRCYYSTFTKDDNNGKEPYIPTNNRIVSLCYAESIDGLNWIKPNLGLVEFNANKENNIISNFFHGTSVFFDEKEKDENKKYKLFTKIDYGNEVTYLAVAFSKDGIYFSEPIKLENFNPRADTHNQIIYDEYLKEYILVTRIWKDAMRYPLLATSKDFFKWENKEIIPLTQTYEKQVYSMPIFKLADYTLGLASIYNEGNMLDKEYDTVSLHLTYSNDYTTWHYIDQTPFIDIKGCIFSSTPIKIANRLYFYYISSEGKHTGNRKGSLMRAYVENDRLAYLGQLDKGKEASITTCKMFFMEDKFYIDADIEEDGYILISTDNNKEVEVKKEKNIYVATFKEATNRQLIRLNIRFKKAKIYKIYGELEKKEFK</sequence>
<dbReference type="RefSeq" id="WP_285152677.1">
    <property type="nucleotide sequence ID" value="NZ_JASSPP010000002.1"/>
</dbReference>
<gene>
    <name evidence="1" type="ORF">QQA45_02105</name>
</gene>
<evidence type="ECO:0008006" key="3">
    <source>
        <dbReference type="Google" id="ProtNLM"/>
    </source>
</evidence>
<keyword evidence="2" id="KW-1185">Reference proteome</keyword>
<organism evidence="1 2">
    <name type="scientific">Sneathia sanguinegens</name>
    <dbReference type="NCBI Taxonomy" id="40543"/>
    <lineage>
        <taxon>Bacteria</taxon>
        <taxon>Fusobacteriati</taxon>
        <taxon>Fusobacteriota</taxon>
        <taxon>Fusobacteriia</taxon>
        <taxon>Fusobacteriales</taxon>
        <taxon>Leptotrichiaceae</taxon>
        <taxon>Sneathia</taxon>
    </lineage>
</organism>
<evidence type="ECO:0000313" key="1">
    <source>
        <dbReference type="EMBL" id="MDK9580313.1"/>
    </source>
</evidence>
<dbReference type="InterPro" id="IPR023296">
    <property type="entry name" value="Glyco_hydro_beta-prop_sf"/>
</dbReference>
<accession>A0ABT7HIH4</accession>